<evidence type="ECO:0000313" key="2">
    <source>
        <dbReference type="EMBL" id="MDN3922514.1"/>
    </source>
</evidence>
<dbReference type="Pfam" id="PF24388">
    <property type="entry name" value="Permuted_GreAB-C"/>
    <property type="match status" value="1"/>
</dbReference>
<name>A0ABT8DYE1_9BURK</name>
<proteinExistence type="predicted"/>
<comment type="caution">
    <text evidence="2">The sequence shown here is derived from an EMBL/GenBank/DDBJ whole genome shotgun (WGS) entry which is preliminary data.</text>
</comment>
<evidence type="ECO:0000313" key="3">
    <source>
        <dbReference type="Proteomes" id="UP001228044"/>
    </source>
</evidence>
<feature type="domain" description="GreAB-C-like" evidence="1">
    <location>
        <begin position="47"/>
        <end position="98"/>
    </location>
</feature>
<dbReference type="EMBL" id="JAUHHC010000005">
    <property type="protein sequence ID" value="MDN3922514.1"/>
    <property type="molecule type" value="Genomic_DNA"/>
</dbReference>
<accession>A0ABT8DYE1</accession>
<evidence type="ECO:0000259" key="1">
    <source>
        <dbReference type="Pfam" id="PF24388"/>
    </source>
</evidence>
<reference evidence="2 3" key="1">
    <citation type="submission" date="2023-06" db="EMBL/GenBank/DDBJ databases">
        <title>Pelomonas sp. PFR6 16S ribosomal RNA gene Genome sequencing and assembly.</title>
        <authorList>
            <person name="Woo H."/>
        </authorList>
    </citation>
    <scope>NUCLEOTIDE SEQUENCE [LARGE SCALE GENOMIC DNA]</scope>
    <source>
        <strain evidence="2 3">PFR6</strain>
    </source>
</reference>
<organism evidence="2 3">
    <name type="scientific">Roseateles violae</name>
    <dbReference type="NCBI Taxonomy" id="3058042"/>
    <lineage>
        <taxon>Bacteria</taxon>
        <taxon>Pseudomonadati</taxon>
        <taxon>Pseudomonadota</taxon>
        <taxon>Betaproteobacteria</taxon>
        <taxon>Burkholderiales</taxon>
        <taxon>Sphaerotilaceae</taxon>
        <taxon>Roseateles</taxon>
    </lineage>
</organism>
<protein>
    <recommendedName>
        <fullName evidence="1">GreAB-C-like domain-containing protein</fullName>
    </recommendedName>
</protein>
<gene>
    <name evidence="2" type="ORF">QWJ38_19665</name>
</gene>
<dbReference type="InterPro" id="IPR057311">
    <property type="entry name" value="GrebAB-C-like"/>
</dbReference>
<dbReference type="Proteomes" id="UP001228044">
    <property type="component" value="Unassembled WGS sequence"/>
</dbReference>
<sequence length="640" mass="70743">MNRRAIEGVLVQAAIDLLPPDVQRALLDDKAFIGRWRIATTTSLALGKDGPSFNRSQLYQSIRSAIRDLGSVISVDDQNGRTWQLLAEPRDEGVAFSLRTKEKHYSLMDHSALADDVSVRTGWFERMVPAIFLDRESTQSWLNRLRQSPLSDDEFAELIADIELTPANVFRALRANMEQVNVDVTTLVPHDRRYYEHLVGRLGQSATVAEYVEAGAKPRIANLQGGESRQGFSFALLMCSAGAIAECVQIDAFDRHELVQIYEWLVEHGDPISRVGAVEIALSHLDVFPELGPLVERIVEGLLLDDPEDDGSSFALLCATVVMAASELARKRTLGDAPPFYLRQAAIAHASLVIRAINEARINIASVTRWAQAMGIGQIYFLQGLIDLRREPRWLPDFVGADQLRFEFIGRITNAAGRNEGKIKLDSLRKLLLGPDSKLAQAAQWPFPHLPGPMEGAVASGRPYPDDLLRAVRTALEADRLEASAFAGLVNGALLFDMQEGMADLAAGALRRVRFSLEDTDDKGKNFSLVGGLATLAAVTRSGDLADALRVLTRVMRRRKRLSGDLDEELRIALITAASFEDLEEWARFAGEWLTEIAFETSDKNAARAFLPKLRRLVKMEPMLARHCASADAALDAFAH</sequence>
<dbReference type="RefSeq" id="WP_290360815.1">
    <property type="nucleotide sequence ID" value="NZ_JAUHHC010000005.1"/>
</dbReference>
<keyword evidence="3" id="KW-1185">Reference proteome</keyword>